<evidence type="ECO:0000256" key="2">
    <source>
        <dbReference type="ARBA" id="ARBA00023315"/>
    </source>
</evidence>
<keyword evidence="1 4" id="KW-0808">Transferase</keyword>
<gene>
    <name evidence="4" type="ORF">SAMN05216559_2925</name>
</gene>
<evidence type="ECO:0000256" key="1">
    <source>
        <dbReference type="ARBA" id="ARBA00022679"/>
    </source>
</evidence>
<feature type="domain" description="N-acetyltransferase" evidence="3">
    <location>
        <begin position="1"/>
        <end position="155"/>
    </location>
</feature>
<accession>A0A1I6LQM6</accession>
<keyword evidence="5" id="KW-1185">Reference proteome</keyword>
<dbReference type="InterPro" id="IPR000182">
    <property type="entry name" value="GNAT_dom"/>
</dbReference>
<name>A0A1I6LQM6_9EURY</name>
<keyword evidence="2" id="KW-0012">Acyltransferase</keyword>
<dbReference type="AlphaFoldDB" id="A0A1I6LQM6"/>
<dbReference type="PROSITE" id="PS51186">
    <property type="entry name" value="GNAT"/>
    <property type="match status" value="1"/>
</dbReference>
<dbReference type="Gene3D" id="3.40.630.30">
    <property type="match status" value="1"/>
</dbReference>
<protein>
    <submittedName>
        <fullName evidence="4">Acetyltransferase, GNAT family</fullName>
    </submittedName>
</protein>
<dbReference type="CDD" id="cd04301">
    <property type="entry name" value="NAT_SF"/>
    <property type="match status" value="1"/>
</dbReference>
<dbReference type="Pfam" id="PF00583">
    <property type="entry name" value="Acetyltransf_1"/>
    <property type="match status" value="1"/>
</dbReference>
<dbReference type="InterPro" id="IPR050832">
    <property type="entry name" value="Bact_Acetyltransf"/>
</dbReference>
<dbReference type="PANTHER" id="PTHR43877">
    <property type="entry name" value="AMINOALKYLPHOSPHONATE N-ACETYLTRANSFERASE-RELATED-RELATED"/>
    <property type="match status" value="1"/>
</dbReference>
<dbReference type="EMBL" id="FOZK01000003">
    <property type="protein sequence ID" value="SFS05807.1"/>
    <property type="molecule type" value="Genomic_DNA"/>
</dbReference>
<evidence type="ECO:0000259" key="3">
    <source>
        <dbReference type="PROSITE" id="PS51186"/>
    </source>
</evidence>
<dbReference type="OrthoDB" id="38613at2157"/>
<sequence>MEITTGTVDDVDAVVDQWVSLARGQREYDSHIAPERNRATVREATLRRIVADELLVAREDGELAGFVMFTVESGQYEQDVQRGVVQNLYVAPPYRRQGIGTRLLAATEERFADSGVDRVALNVMAANEDARRFYRRHGYEPHRVELEKPVESDTL</sequence>
<proteinExistence type="predicted"/>
<dbReference type="RefSeq" id="WP_089817288.1">
    <property type="nucleotide sequence ID" value="NZ_FOZK01000003.1"/>
</dbReference>
<dbReference type="GO" id="GO:0016747">
    <property type="term" value="F:acyltransferase activity, transferring groups other than amino-acyl groups"/>
    <property type="evidence" value="ECO:0007669"/>
    <property type="project" value="InterPro"/>
</dbReference>
<dbReference type="STRING" id="767519.SAMN05216559_2925"/>
<evidence type="ECO:0000313" key="4">
    <source>
        <dbReference type="EMBL" id="SFS05807.1"/>
    </source>
</evidence>
<dbReference type="Proteomes" id="UP000199062">
    <property type="component" value="Unassembled WGS sequence"/>
</dbReference>
<evidence type="ECO:0000313" key="5">
    <source>
        <dbReference type="Proteomes" id="UP000199062"/>
    </source>
</evidence>
<dbReference type="InterPro" id="IPR016181">
    <property type="entry name" value="Acyl_CoA_acyltransferase"/>
</dbReference>
<reference evidence="4 5" key="1">
    <citation type="submission" date="2016-10" db="EMBL/GenBank/DDBJ databases">
        <authorList>
            <person name="de Groot N.N."/>
        </authorList>
    </citation>
    <scope>NUCLEOTIDE SEQUENCE [LARGE SCALE GENOMIC DNA]</scope>
    <source>
        <strain evidence="4 5">CGMCC 1.10457</strain>
    </source>
</reference>
<dbReference type="SUPFAM" id="SSF55729">
    <property type="entry name" value="Acyl-CoA N-acyltransferases (Nat)"/>
    <property type="match status" value="1"/>
</dbReference>
<organism evidence="4 5">
    <name type="scientific">Halomicrobium zhouii</name>
    <dbReference type="NCBI Taxonomy" id="767519"/>
    <lineage>
        <taxon>Archaea</taxon>
        <taxon>Methanobacteriati</taxon>
        <taxon>Methanobacteriota</taxon>
        <taxon>Stenosarchaea group</taxon>
        <taxon>Halobacteria</taxon>
        <taxon>Halobacteriales</taxon>
        <taxon>Haloarculaceae</taxon>
        <taxon>Halomicrobium</taxon>
    </lineage>
</organism>